<dbReference type="Proteomes" id="UP001396898">
    <property type="component" value="Unassembled WGS sequence"/>
</dbReference>
<reference evidence="1 2" key="1">
    <citation type="submission" date="2023-01" db="EMBL/GenBank/DDBJ databases">
        <title>Analysis of 21 Apiospora genomes using comparative genomics revels a genus with tremendous synthesis potential of carbohydrate active enzymes and secondary metabolites.</title>
        <authorList>
            <person name="Sorensen T."/>
        </authorList>
    </citation>
    <scope>NUCLEOTIDE SEQUENCE [LARGE SCALE GENOMIC DNA]</scope>
    <source>
        <strain evidence="1 2">CBS 20057</strain>
    </source>
</reference>
<proteinExistence type="predicted"/>
<gene>
    <name evidence="1" type="ORF">PG991_008800</name>
</gene>
<protein>
    <submittedName>
        <fullName evidence="1">Uncharacterized protein</fullName>
    </submittedName>
</protein>
<accession>A0ABR1RM27</accession>
<keyword evidence="2" id="KW-1185">Reference proteome</keyword>
<evidence type="ECO:0000313" key="2">
    <source>
        <dbReference type="Proteomes" id="UP001396898"/>
    </source>
</evidence>
<name>A0ABR1RM27_9PEZI</name>
<sequence>MARERSTQTISSQELEARFAKLALGPRKPTQHFQLAIRTKQSTDSRCASAKKPRYSQAVTSKRLIYYIGRAQAMIQLTEQQLPEIRIEAEGDSIVWESDIEAMLERALEDL</sequence>
<organism evidence="1 2">
    <name type="scientific">Apiospora marii</name>
    <dbReference type="NCBI Taxonomy" id="335849"/>
    <lineage>
        <taxon>Eukaryota</taxon>
        <taxon>Fungi</taxon>
        <taxon>Dikarya</taxon>
        <taxon>Ascomycota</taxon>
        <taxon>Pezizomycotina</taxon>
        <taxon>Sordariomycetes</taxon>
        <taxon>Xylariomycetidae</taxon>
        <taxon>Amphisphaeriales</taxon>
        <taxon>Apiosporaceae</taxon>
        <taxon>Apiospora</taxon>
    </lineage>
</organism>
<dbReference type="EMBL" id="JAQQWI010000012">
    <property type="protein sequence ID" value="KAK8015912.1"/>
    <property type="molecule type" value="Genomic_DNA"/>
</dbReference>
<evidence type="ECO:0000313" key="1">
    <source>
        <dbReference type="EMBL" id="KAK8015912.1"/>
    </source>
</evidence>
<comment type="caution">
    <text evidence="1">The sequence shown here is derived from an EMBL/GenBank/DDBJ whole genome shotgun (WGS) entry which is preliminary data.</text>
</comment>